<gene>
    <name evidence="1" type="ORF">LCGC14_2912710</name>
</gene>
<accession>A0A0F8ZYT8</accession>
<reference evidence="1" key="1">
    <citation type="journal article" date="2015" name="Nature">
        <title>Complex archaea that bridge the gap between prokaryotes and eukaryotes.</title>
        <authorList>
            <person name="Spang A."/>
            <person name="Saw J.H."/>
            <person name="Jorgensen S.L."/>
            <person name="Zaremba-Niedzwiedzka K."/>
            <person name="Martijn J."/>
            <person name="Lind A.E."/>
            <person name="van Eijk R."/>
            <person name="Schleper C."/>
            <person name="Guy L."/>
            <person name="Ettema T.J."/>
        </authorList>
    </citation>
    <scope>NUCLEOTIDE SEQUENCE</scope>
</reference>
<evidence type="ECO:0000313" key="1">
    <source>
        <dbReference type="EMBL" id="KKK71559.1"/>
    </source>
</evidence>
<proteinExistence type="predicted"/>
<comment type="caution">
    <text evidence="1">The sequence shown here is derived from an EMBL/GenBank/DDBJ whole genome shotgun (WGS) entry which is preliminary data.</text>
</comment>
<sequence>MRGNRLKIHIYVFLIVVLIFPKYISNSKADVVSIDYRGMAGFVPVENTPLIMTNASVVIDVNYRESSNKIYLHFNGNYTIYNPNVSQVITLGAPFSLDFTNIEDNCLIKVNEITISKKKKKKKHIGLMLNRIES</sequence>
<organism evidence="1">
    <name type="scientific">marine sediment metagenome</name>
    <dbReference type="NCBI Taxonomy" id="412755"/>
    <lineage>
        <taxon>unclassified sequences</taxon>
        <taxon>metagenomes</taxon>
        <taxon>ecological metagenomes</taxon>
    </lineage>
</organism>
<protein>
    <submittedName>
        <fullName evidence="1">Uncharacterized protein</fullName>
    </submittedName>
</protein>
<dbReference type="AlphaFoldDB" id="A0A0F8ZYT8"/>
<name>A0A0F8ZYT8_9ZZZZ</name>
<dbReference type="EMBL" id="LAZR01057679">
    <property type="protein sequence ID" value="KKK71559.1"/>
    <property type="molecule type" value="Genomic_DNA"/>
</dbReference>